<reference evidence="2 3" key="1">
    <citation type="submission" date="2022-05" db="EMBL/GenBank/DDBJ databases">
        <authorList>
            <consortium name="Genoscope - CEA"/>
            <person name="William W."/>
        </authorList>
    </citation>
    <scope>NUCLEOTIDE SEQUENCE [LARGE SCALE GENOMIC DNA]</scope>
</reference>
<gene>
    <name evidence="2" type="ORF">PEVE_00005829</name>
</gene>
<evidence type="ECO:0000256" key="1">
    <source>
        <dbReference type="SAM" id="Phobius"/>
    </source>
</evidence>
<sequence>MAAYNVILSRLWGFYVTNTVVTGCLIASCNPDNTSLLYAWLVSLCDLVYITDALARFGKRVYKTVIAANVALFNRRSPLTSCEMFVILLKSLTLVPYHAMVFKELDDSWFYSAVCALRIAVLLSSGRFYVMKAILKTREQRQLKAAEREIPPRDRMNTNMNCSKQVNEKEISDYNNNQKRSKGWQIFEE</sequence>
<comment type="caution">
    <text evidence="2">The sequence shown here is derived from an EMBL/GenBank/DDBJ whole genome shotgun (WGS) entry which is preliminary data.</text>
</comment>
<accession>A0ABN8QQ21</accession>
<proteinExistence type="predicted"/>
<dbReference type="EMBL" id="CALNXI010001374">
    <property type="protein sequence ID" value="CAH3166827.1"/>
    <property type="molecule type" value="Genomic_DNA"/>
</dbReference>
<keyword evidence="1" id="KW-0472">Membrane</keyword>
<feature type="transmembrane region" description="Helical" evidence="1">
    <location>
        <begin position="78"/>
        <end position="97"/>
    </location>
</feature>
<evidence type="ECO:0000313" key="3">
    <source>
        <dbReference type="Proteomes" id="UP001159427"/>
    </source>
</evidence>
<evidence type="ECO:0000313" key="2">
    <source>
        <dbReference type="EMBL" id="CAH3166827.1"/>
    </source>
</evidence>
<keyword evidence="3" id="KW-1185">Reference proteome</keyword>
<keyword evidence="1" id="KW-0812">Transmembrane</keyword>
<dbReference type="Proteomes" id="UP001159427">
    <property type="component" value="Unassembled WGS sequence"/>
</dbReference>
<organism evidence="2 3">
    <name type="scientific">Porites evermanni</name>
    <dbReference type="NCBI Taxonomy" id="104178"/>
    <lineage>
        <taxon>Eukaryota</taxon>
        <taxon>Metazoa</taxon>
        <taxon>Cnidaria</taxon>
        <taxon>Anthozoa</taxon>
        <taxon>Hexacorallia</taxon>
        <taxon>Scleractinia</taxon>
        <taxon>Fungiina</taxon>
        <taxon>Poritidae</taxon>
        <taxon>Porites</taxon>
    </lineage>
</organism>
<feature type="transmembrane region" description="Helical" evidence="1">
    <location>
        <begin position="109"/>
        <end position="130"/>
    </location>
</feature>
<keyword evidence="1" id="KW-1133">Transmembrane helix</keyword>
<feature type="transmembrane region" description="Helical" evidence="1">
    <location>
        <begin position="37"/>
        <end position="57"/>
    </location>
</feature>
<protein>
    <submittedName>
        <fullName evidence="2">Uncharacterized protein</fullName>
    </submittedName>
</protein>
<name>A0ABN8QQ21_9CNID</name>